<sequence length="284" mass="31767">MPAPAEIEAKEAGVRGTMGEPKAHACHTWDHSITLEKLRNDICQFVDDRGWHKFHTPRNLLLALVGEVGEVSEIFQWKGEVDNDLTGFSQEERTHLGEELSDVLFYLLRLADVCKIDLGVAAGRKLLRNQEKYPVSKSSDDLGEEAAATTTGQVAEPAMAQPGGWDREITLESLKGGIRGFAEERGWHKFQTPRNLLLALVGEVGEVSEIFQWKGEVDNDLTGFSQEERTHLGEELSDVLFYLLRLADVCKIDLGVAAGRKLLRNQEKYPVAKCYGRSTKYNKL</sequence>
<dbReference type="InterPro" id="IPR004518">
    <property type="entry name" value="MazG-like_dom"/>
</dbReference>
<dbReference type="GO" id="GO:0009143">
    <property type="term" value="P:nucleoside triphosphate catabolic process"/>
    <property type="evidence" value="ECO:0007669"/>
    <property type="project" value="InterPro"/>
</dbReference>
<dbReference type="Pfam" id="PF03819">
    <property type="entry name" value="MazG"/>
    <property type="match status" value="2"/>
</dbReference>
<evidence type="ECO:0000259" key="1">
    <source>
        <dbReference type="Pfam" id="PF03819"/>
    </source>
</evidence>
<dbReference type="PANTHER" id="PTHR14552:SF21">
    <property type="entry name" value="DCTP PYROPHOSPHATASE 1"/>
    <property type="match status" value="1"/>
</dbReference>
<dbReference type="Gene3D" id="1.10.287.1080">
    <property type="entry name" value="MazG-like"/>
    <property type="match status" value="2"/>
</dbReference>
<gene>
    <name evidence="2" type="ORF">HKI87_10g62660</name>
</gene>
<dbReference type="AlphaFoldDB" id="A0AAX4PER1"/>
<evidence type="ECO:0000313" key="2">
    <source>
        <dbReference type="EMBL" id="WZN64709.1"/>
    </source>
</evidence>
<feature type="domain" description="NTP pyrophosphohydrolase MazG-like" evidence="1">
    <location>
        <begin position="191"/>
        <end position="269"/>
    </location>
</feature>
<name>A0AAX4PER1_9CHLO</name>
<dbReference type="EMBL" id="CP151510">
    <property type="protein sequence ID" value="WZN64709.1"/>
    <property type="molecule type" value="Genomic_DNA"/>
</dbReference>
<dbReference type="SUPFAM" id="SSF101386">
    <property type="entry name" value="all-alpha NTP pyrophosphatases"/>
    <property type="match status" value="2"/>
</dbReference>
<dbReference type="CDD" id="cd11537">
    <property type="entry name" value="NTP-PPase_RS21-C6_like"/>
    <property type="match status" value="2"/>
</dbReference>
<organism evidence="2 3">
    <name type="scientific">Chloropicon roscoffensis</name>
    <dbReference type="NCBI Taxonomy" id="1461544"/>
    <lineage>
        <taxon>Eukaryota</taxon>
        <taxon>Viridiplantae</taxon>
        <taxon>Chlorophyta</taxon>
        <taxon>Chloropicophyceae</taxon>
        <taxon>Chloropicales</taxon>
        <taxon>Chloropicaceae</taxon>
        <taxon>Chloropicon</taxon>
    </lineage>
</organism>
<feature type="domain" description="NTP pyrophosphohydrolase MazG-like" evidence="1">
    <location>
        <begin position="56"/>
        <end position="133"/>
    </location>
</feature>
<dbReference type="Proteomes" id="UP001472866">
    <property type="component" value="Chromosome 10"/>
</dbReference>
<evidence type="ECO:0000313" key="3">
    <source>
        <dbReference type="Proteomes" id="UP001472866"/>
    </source>
</evidence>
<reference evidence="2 3" key="1">
    <citation type="submission" date="2024-03" db="EMBL/GenBank/DDBJ databases">
        <title>Complete genome sequence of the green alga Chloropicon roscoffensis RCC1871.</title>
        <authorList>
            <person name="Lemieux C."/>
            <person name="Pombert J.-F."/>
            <person name="Otis C."/>
            <person name="Turmel M."/>
        </authorList>
    </citation>
    <scope>NUCLEOTIDE SEQUENCE [LARGE SCALE GENOMIC DNA]</scope>
    <source>
        <strain evidence="2 3">RCC1871</strain>
    </source>
</reference>
<dbReference type="GO" id="GO:0047429">
    <property type="term" value="F:nucleoside triphosphate diphosphatase activity"/>
    <property type="evidence" value="ECO:0007669"/>
    <property type="project" value="InterPro"/>
</dbReference>
<dbReference type="PANTHER" id="PTHR14552">
    <property type="match status" value="1"/>
</dbReference>
<accession>A0AAX4PER1</accession>
<dbReference type="InterPro" id="IPR025984">
    <property type="entry name" value="DCTPP"/>
</dbReference>
<keyword evidence="3" id="KW-1185">Reference proteome</keyword>
<proteinExistence type="predicted"/>
<protein>
    <submittedName>
        <fullName evidence="2">dCTP pyrophosphatase</fullName>
    </submittedName>
</protein>